<protein>
    <submittedName>
        <fullName evidence="1">Uncharacterized protein</fullName>
    </submittedName>
</protein>
<accession>A0A8X6IU90</accession>
<comment type="caution">
    <text evidence="1">The sequence shown here is derived from an EMBL/GenBank/DDBJ whole genome shotgun (WGS) entry which is preliminary data.</text>
</comment>
<organism evidence="1 2">
    <name type="scientific">Trichonephila inaurata madagascariensis</name>
    <dbReference type="NCBI Taxonomy" id="2747483"/>
    <lineage>
        <taxon>Eukaryota</taxon>
        <taxon>Metazoa</taxon>
        <taxon>Ecdysozoa</taxon>
        <taxon>Arthropoda</taxon>
        <taxon>Chelicerata</taxon>
        <taxon>Arachnida</taxon>
        <taxon>Araneae</taxon>
        <taxon>Araneomorphae</taxon>
        <taxon>Entelegynae</taxon>
        <taxon>Araneoidea</taxon>
        <taxon>Nephilidae</taxon>
        <taxon>Trichonephila</taxon>
        <taxon>Trichonephila inaurata</taxon>
    </lineage>
</organism>
<dbReference type="OrthoDB" id="10358524at2759"/>
<dbReference type="EMBL" id="BMAV01027311">
    <property type="protein sequence ID" value="GFS58168.1"/>
    <property type="molecule type" value="Genomic_DNA"/>
</dbReference>
<reference evidence="1" key="1">
    <citation type="submission" date="2020-08" db="EMBL/GenBank/DDBJ databases">
        <title>Multicomponent nature underlies the extraordinary mechanical properties of spider dragline silk.</title>
        <authorList>
            <person name="Kono N."/>
            <person name="Nakamura H."/>
            <person name="Mori M."/>
            <person name="Yoshida Y."/>
            <person name="Ohtoshi R."/>
            <person name="Malay A.D."/>
            <person name="Moran D.A.P."/>
            <person name="Tomita M."/>
            <person name="Numata K."/>
            <person name="Arakawa K."/>
        </authorList>
    </citation>
    <scope>NUCLEOTIDE SEQUENCE</scope>
</reference>
<evidence type="ECO:0000313" key="1">
    <source>
        <dbReference type="EMBL" id="GFS58168.1"/>
    </source>
</evidence>
<keyword evidence="2" id="KW-1185">Reference proteome</keyword>
<dbReference type="AlphaFoldDB" id="A0A8X6IU90"/>
<evidence type="ECO:0000313" key="2">
    <source>
        <dbReference type="Proteomes" id="UP000886998"/>
    </source>
</evidence>
<dbReference type="Proteomes" id="UP000886998">
    <property type="component" value="Unassembled WGS sequence"/>
</dbReference>
<proteinExistence type="predicted"/>
<sequence length="95" mass="11022">MALQAPSQIDSNELTLNKLKHKRGSLHGVVTKQITRLESDILMPDIMVEDLEESFQLLTERGEELKLIDSQFESLIEVDEIEVEFESIEEYMKKK</sequence>
<name>A0A8X6IU90_9ARAC</name>
<gene>
    <name evidence="1" type="ORF">TNIN_77611</name>
</gene>